<protein>
    <submittedName>
        <fullName evidence="4">Zinc ribbon domain-containing protein</fullName>
    </submittedName>
</protein>
<evidence type="ECO:0000313" key="4">
    <source>
        <dbReference type="EMBL" id="MBE5036646.1"/>
    </source>
</evidence>
<evidence type="ECO:0000313" key="5">
    <source>
        <dbReference type="Proteomes" id="UP000768567"/>
    </source>
</evidence>
<accession>A0ABR9R0K3</accession>
<proteinExistence type="predicted"/>
<dbReference type="InterPro" id="IPR025874">
    <property type="entry name" value="DZR"/>
</dbReference>
<keyword evidence="2" id="KW-0812">Transmembrane</keyword>
<gene>
    <name evidence="4" type="ORF">INF35_02430</name>
</gene>
<feature type="region of interest" description="Disordered" evidence="1">
    <location>
        <begin position="333"/>
        <end position="364"/>
    </location>
</feature>
<keyword evidence="2" id="KW-1133">Transmembrane helix</keyword>
<dbReference type="Proteomes" id="UP000768567">
    <property type="component" value="Unassembled WGS sequence"/>
</dbReference>
<dbReference type="EMBL" id="JADCKC010000001">
    <property type="protein sequence ID" value="MBE5036646.1"/>
    <property type="molecule type" value="Genomic_DNA"/>
</dbReference>
<keyword evidence="5" id="KW-1185">Reference proteome</keyword>
<feature type="transmembrane region" description="Helical" evidence="2">
    <location>
        <begin position="239"/>
        <end position="260"/>
    </location>
</feature>
<sequence length="386" mass="43643">MTEIRNENCPGKSNKAKKFSYCPFCGTKLDKGARFCKHCGEEILSYQESGRKNSYNENPFERRTVYEGYIHKCPNCGQILNSFELNCPACGYELRSVKASSAVKEFALKLEAIESGREYEKPLGFFAAAEAQQRVSKTDEQKISLIKSFSVPNSKEDMLEFMILAASNMNMSAYDSFSSGSLSKGEKEINAAWFAKVQQVYEKAKRSHSADSTFTEIQTLYDKCKEKIKLAKKKGVVKWLLALGWMPILLIVLIIFVGIFSPKWEAEELERLNSIVLDVQQALDNGEYSYALKIAESIDYQRNDAEMERQWDLKREYWIEKVLEEAAANGEKLEYTPTPGIEKSTNSSTDSENNSKGFNESVQSGLEAVQNSINEFNKALDGSPKE</sequence>
<feature type="compositionally biased region" description="Low complexity" evidence="1">
    <location>
        <begin position="342"/>
        <end position="356"/>
    </location>
</feature>
<evidence type="ECO:0000256" key="1">
    <source>
        <dbReference type="SAM" id="MobiDB-lite"/>
    </source>
</evidence>
<name>A0ABR9R0K3_9FIRM</name>
<dbReference type="RefSeq" id="WP_193499939.1">
    <property type="nucleotide sequence ID" value="NZ_JADCKC010000001.1"/>
</dbReference>
<organism evidence="4 5">
    <name type="scientific">Gemmiger gallinarum</name>
    <dbReference type="NCBI Taxonomy" id="2779354"/>
    <lineage>
        <taxon>Bacteria</taxon>
        <taxon>Bacillati</taxon>
        <taxon>Bacillota</taxon>
        <taxon>Clostridia</taxon>
        <taxon>Eubacteriales</taxon>
        <taxon>Gemmiger</taxon>
    </lineage>
</organism>
<dbReference type="Pfam" id="PF12773">
    <property type="entry name" value="DZR"/>
    <property type="match status" value="1"/>
</dbReference>
<keyword evidence="2" id="KW-0472">Membrane</keyword>
<evidence type="ECO:0000256" key="2">
    <source>
        <dbReference type="SAM" id="Phobius"/>
    </source>
</evidence>
<comment type="caution">
    <text evidence="4">The sequence shown here is derived from an EMBL/GenBank/DDBJ whole genome shotgun (WGS) entry which is preliminary data.</text>
</comment>
<evidence type="ECO:0000259" key="3">
    <source>
        <dbReference type="Pfam" id="PF12773"/>
    </source>
</evidence>
<reference evidence="4 5" key="1">
    <citation type="submission" date="2020-10" db="EMBL/GenBank/DDBJ databases">
        <title>ChiBAC.</title>
        <authorList>
            <person name="Zenner C."/>
            <person name="Hitch T.C.A."/>
            <person name="Clavel T."/>
        </authorList>
    </citation>
    <scope>NUCLEOTIDE SEQUENCE [LARGE SCALE GENOMIC DNA]</scope>
    <source>
        <strain evidence="4 5">DSM 109015</strain>
    </source>
</reference>
<feature type="domain" description="DZANK-type" evidence="3">
    <location>
        <begin position="22"/>
        <end position="91"/>
    </location>
</feature>